<evidence type="ECO:0000313" key="1">
    <source>
        <dbReference type="EMBL" id="MBP1468698.1"/>
    </source>
</evidence>
<accession>A0ABS4DH00</accession>
<proteinExistence type="predicted"/>
<gene>
    <name evidence="1" type="ORF">EYB53_023490</name>
</gene>
<name>A0ABS4DH00_9CHLR</name>
<dbReference type="EMBL" id="SIJK02000086">
    <property type="protein sequence ID" value="MBP1468698.1"/>
    <property type="molecule type" value="Genomic_DNA"/>
</dbReference>
<reference evidence="1 2" key="1">
    <citation type="submission" date="2021-03" db="EMBL/GenBank/DDBJ databases">
        <authorList>
            <person name="Grouzdev D.S."/>
        </authorList>
    </citation>
    <scope>NUCLEOTIDE SEQUENCE [LARGE SCALE GENOMIC DNA]</scope>
    <source>
        <strain evidence="1 2">M50-1</strain>
    </source>
</reference>
<dbReference type="Proteomes" id="UP001193081">
    <property type="component" value="Unassembled WGS sequence"/>
</dbReference>
<keyword evidence="2" id="KW-1185">Reference proteome</keyword>
<organism evidence="1 2">
    <name type="scientific">Candidatus Chloroploca mongolica</name>
    <dbReference type="NCBI Taxonomy" id="2528176"/>
    <lineage>
        <taxon>Bacteria</taxon>
        <taxon>Bacillati</taxon>
        <taxon>Chloroflexota</taxon>
        <taxon>Chloroflexia</taxon>
        <taxon>Chloroflexales</taxon>
        <taxon>Chloroflexineae</taxon>
        <taxon>Oscillochloridaceae</taxon>
        <taxon>Candidatus Chloroploca</taxon>
    </lineage>
</organism>
<sequence>MDLRMTTRMDKRHFSIVSLSEESGDQAYWQQQHPLDRIAALELMRQVMYGYDITTARLQSVLTIAERPSS</sequence>
<dbReference type="RefSeq" id="WP_205712748.1">
    <property type="nucleotide sequence ID" value="NZ_SIJK02000086.1"/>
</dbReference>
<evidence type="ECO:0000313" key="2">
    <source>
        <dbReference type="Proteomes" id="UP001193081"/>
    </source>
</evidence>
<comment type="caution">
    <text evidence="1">The sequence shown here is derived from an EMBL/GenBank/DDBJ whole genome shotgun (WGS) entry which is preliminary data.</text>
</comment>
<protein>
    <submittedName>
        <fullName evidence="1">Uncharacterized protein</fullName>
    </submittedName>
</protein>